<dbReference type="InterPro" id="IPR012808">
    <property type="entry name" value="CHP02453"/>
</dbReference>
<dbReference type="PANTHER" id="PTHR36452">
    <property type="entry name" value="CHROMOSOME 12, WHOLE GENOME SHOTGUN SEQUENCE"/>
    <property type="match status" value="1"/>
</dbReference>
<dbReference type="PIRSF" id="PIRSF028451">
    <property type="entry name" value="UCP028451"/>
    <property type="match status" value="1"/>
</dbReference>
<comment type="caution">
    <text evidence="1">The sequence shown here is derived from an EMBL/GenBank/DDBJ whole genome shotgun (WGS) entry which is preliminary data.</text>
</comment>
<accession>A0A167VA12</accession>
<reference evidence="1 2" key="1">
    <citation type="submission" date="2016-03" db="EMBL/GenBank/DDBJ databases">
        <title>Draft genome sequence of Flavobacterium fryxellicola DSM 16209.</title>
        <authorList>
            <person name="Shin S.-K."/>
            <person name="Yi H."/>
        </authorList>
    </citation>
    <scope>NUCLEOTIDE SEQUENCE [LARGE SCALE GENOMIC DNA]</scope>
    <source>
        <strain evidence="1 2">DSM 16209</strain>
    </source>
</reference>
<dbReference type="EMBL" id="LVJE01000034">
    <property type="protein sequence ID" value="OAB26209.1"/>
    <property type="molecule type" value="Genomic_DNA"/>
</dbReference>
<evidence type="ECO:0008006" key="3">
    <source>
        <dbReference type="Google" id="ProtNLM"/>
    </source>
</evidence>
<dbReference type="InterPro" id="IPR015996">
    <property type="entry name" value="UCP028451"/>
</dbReference>
<dbReference type="NCBIfam" id="TIGR02453">
    <property type="entry name" value="TIGR02453 family protein"/>
    <property type="match status" value="1"/>
</dbReference>
<name>A0A167VA12_9FLAO</name>
<evidence type="ECO:0000313" key="2">
    <source>
        <dbReference type="Proteomes" id="UP000077164"/>
    </source>
</evidence>
<evidence type="ECO:0000313" key="1">
    <source>
        <dbReference type="EMBL" id="OAB26209.1"/>
    </source>
</evidence>
<proteinExistence type="predicted"/>
<dbReference type="PANTHER" id="PTHR36452:SF1">
    <property type="entry name" value="DUF2461 DOMAIN-CONTAINING PROTEIN"/>
    <property type="match status" value="1"/>
</dbReference>
<gene>
    <name evidence="1" type="ORF">FBFR_13300</name>
</gene>
<sequence length="222" mass="25874">MNNQTTISTETLAFLKQIENNNNKPWFDENKKQWEAVKENYSLFMGELQEKIKEIDAIVFKEPKKYMSRINRDIRFSVDKSPYRNNIFSLIERGSSENSPKFYLQIQPGNNSFIACGLWSPDSATLKKVRTEIMHSSDELFTIIKKESFINYFGTISGETLSRPPQGFDADSPNLELLKLKQYIVKKTFTDKEILLDSLNDELVKAYKEVLPFLEFLEQSIE</sequence>
<keyword evidence="2" id="KW-1185">Reference proteome</keyword>
<dbReference type="Pfam" id="PF09365">
    <property type="entry name" value="DUF2461"/>
    <property type="match status" value="1"/>
</dbReference>
<protein>
    <recommendedName>
        <fullName evidence="3">TIGR02453 family protein</fullName>
    </recommendedName>
</protein>
<dbReference type="Proteomes" id="UP000077164">
    <property type="component" value="Unassembled WGS sequence"/>
</dbReference>
<organism evidence="1 2">
    <name type="scientific">Flavobacterium fryxellicola</name>
    <dbReference type="NCBI Taxonomy" id="249352"/>
    <lineage>
        <taxon>Bacteria</taxon>
        <taxon>Pseudomonadati</taxon>
        <taxon>Bacteroidota</taxon>
        <taxon>Flavobacteriia</taxon>
        <taxon>Flavobacteriales</taxon>
        <taxon>Flavobacteriaceae</taxon>
        <taxon>Flavobacterium</taxon>
    </lineage>
</organism>
<dbReference type="RefSeq" id="WP_066082155.1">
    <property type="nucleotide sequence ID" value="NZ_FRDK01000017.1"/>
</dbReference>
<dbReference type="OrthoDB" id="9794241at2"/>
<dbReference type="STRING" id="249352.SAMN05444395_1177"/>
<dbReference type="AlphaFoldDB" id="A0A167VA12"/>